<keyword evidence="3" id="KW-1185">Reference proteome</keyword>
<gene>
    <name evidence="2" type="ORF">V1478_015393</name>
</gene>
<dbReference type="AlphaFoldDB" id="A0ABD2A504"/>
<protein>
    <submittedName>
        <fullName evidence="2">Uncharacterized protein</fullName>
    </submittedName>
</protein>
<proteinExistence type="predicted"/>
<feature type="region of interest" description="Disordered" evidence="1">
    <location>
        <begin position="1"/>
        <end position="42"/>
    </location>
</feature>
<accession>A0ABD2A504</accession>
<feature type="compositionally biased region" description="Gly residues" evidence="1">
    <location>
        <begin position="15"/>
        <end position="42"/>
    </location>
</feature>
<dbReference type="Proteomes" id="UP001607302">
    <property type="component" value="Unassembled WGS sequence"/>
</dbReference>
<dbReference type="EMBL" id="JAUDFV010000155">
    <property type="protein sequence ID" value="KAL2715695.1"/>
    <property type="molecule type" value="Genomic_DNA"/>
</dbReference>
<evidence type="ECO:0000256" key="1">
    <source>
        <dbReference type="SAM" id="MobiDB-lite"/>
    </source>
</evidence>
<evidence type="ECO:0000313" key="2">
    <source>
        <dbReference type="EMBL" id="KAL2715695.1"/>
    </source>
</evidence>
<evidence type="ECO:0000313" key="3">
    <source>
        <dbReference type="Proteomes" id="UP001607302"/>
    </source>
</evidence>
<reference evidence="2 3" key="1">
    <citation type="journal article" date="2024" name="Ann. Entomol. Soc. Am.">
        <title>Genomic analyses of the southern and eastern yellowjacket wasps (Hymenoptera: Vespidae) reveal evolutionary signatures of social life.</title>
        <authorList>
            <person name="Catto M.A."/>
            <person name="Caine P.B."/>
            <person name="Orr S.E."/>
            <person name="Hunt B.G."/>
            <person name="Goodisman M.A.D."/>
        </authorList>
    </citation>
    <scope>NUCLEOTIDE SEQUENCE [LARGE SCALE GENOMIC DNA]</scope>
    <source>
        <strain evidence="2">233</strain>
        <tissue evidence="2">Head and thorax</tissue>
    </source>
</reference>
<comment type="caution">
    <text evidence="2">The sequence shown here is derived from an EMBL/GenBank/DDBJ whole genome shotgun (WGS) entry which is preliminary data.</text>
</comment>
<name>A0ABD2A504_VESSQ</name>
<sequence length="183" mass="19282">MSIAFQPSSSSSIEEGGGVGGGAGGAGEGGGGGGGGGGGRRGCSGSVDRNEACFTKKKVKIGILRTFRNRRKMNGVRRTAIDAFDAKEQNDVTSVRLTSLSRRLNVIACFQNNRCPLDSSVVFISGEDLDVTVPKRKKAYSPASPFSDGTRRPPMTHYHITRSRTVVTWTAKCLPAKPKGTSS</sequence>
<organism evidence="2 3">
    <name type="scientific">Vespula squamosa</name>
    <name type="common">Southern yellow jacket</name>
    <name type="synonym">Wasp</name>
    <dbReference type="NCBI Taxonomy" id="30214"/>
    <lineage>
        <taxon>Eukaryota</taxon>
        <taxon>Metazoa</taxon>
        <taxon>Ecdysozoa</taxon>
        <taxon>Arthropoda</taxon>
        <taxon>Hexapoda</taxon>
        <taxon>Insecta</taxon>
        <taxon>Pterygota</taxon>
        <taxon>Neoptera</taxon>
        <taxon>Endopterygota</taxon>
        <taxon>Hymenoptera</taxon>
        <taxon>Apocrita</taxon>
        <taxon>Aculeata</taxon>
        <taxon>Vespoidea</taxon>
        <taxon>Vespidae</taxon>
        <taxon>Vespinae</taxon>
        <taxon>Vespula</taxon>
    </lineage>
</organism>